<dbReference type="InterPro" id="IPR002397">
    <property type="entry name" value="Cyt_P450_B"/>
</dbReference>
<dbReference type="Pfam" id="PF00067">
    <property type="entry name" value="p450"/>
    <property type="match status" value="1"/>
</dbReference>
<comment type="similarity">
    <text evidence="1 2">Belongs to the cytochrome P450 family.</text>
</comment>
<evidence type="ECO:0000256" key="1">
    <source>
        <dbReference type="ARBA" id="ARBA00010617"/>
    </source>
</evidence>
<dbReference type="EMBL" id="JAIXCQ010000001">
    <property type="protein sequence ID" value="MCA5892197.1"/>
    <property type="molecule type" value="Genomic_DNA"/>
</dbReference>
<dbReference type="Gene3D" id="1.10.630.10">
    <property type="entry name" value="Cytochrome P450"/>
    <property type="match status" value="1"/>
</dbReference>
<keyword evidence="2" id="KW-0349">Heme</keyword>
<dbReference type="PANTHER" id="PTHR46696">
    <property type="entry name" value="P450, PUTATIVE (EUROFUNG)-RELATED"/>
    <property type="match status" value="1"/>
</dbReference>
<sequence>MTIDSHTEATEPVDLRAQLDARRATCPVDHDGLGTWTLLRHADVVAAATDPETFSSAAGSHRAIPNSLDGAEHAAYRAVVDRYLTDEAVAAQEEQCRAHAAAIVDALPRGRTISAITEIGTPFAVRTQATWLGWPAELEDALVAWMADNHAATRSGDRARTAAVAARFDDLVGSQVRARREAGADAPDDVTTRLMRETVYGRPLTDAEVVSILRNWTAGDLGSLAASLGIVIHRLANNPDRQDVTRERVARGEHAAIEAAIEEVLRIDDPFVANRRRTTRAVQVGGRTIPAGERVVLSWTSANRDPEVFGDPDAFRPEENAAANLVFGAGPHVCPGRALTLMELRVAVGELLARTERLLPADEPSVREAPPAGGWAQVPVVLA</sequence>
<gene>
    <name evidence="3" type="ORF">LEP48_02390</name>
</gene>
<evidence type="ECO:0000313" key="3">
    <source>
        <dbReference type="EMBL" id="MCA5892197.1"/>
    </source>
</evidence>
<dbReference type="InterPro" id="IPR036396">
    <property type="entry name" value="Cyt_P450_sf"/>
</dbReference>
<reference evidence="3 4" key="1">
    <citation type="submission" date="2021-09" db="EMBL/GenBank/DDBJ databases">
        <title>Isoptericola luteus sp. nov., a novel bacterium isolated from Harbin, the capital city of Heilongjiang province.</title>
        <authorList>
            <person name="Li J."/>
        </authorList>
    </citation>
    <scope>NUCLEOTIDE SEQUENCE [LARGE SCALE GENOMIC DNA]</scope>
    <source>
        <strain evidence="3 4">NEAU-Y5</strain>
    </source>
</reference>
<dbReference type="PRINTS" id="PR00359">
    <property type="entry name" value="BP450"/>
</dbReference>
<comment type="caution">
    <text evidence="3">The sequence shown here is derived from an EMBL/GenBank/DDBJ whole genome shotgun (WGS) entry which is preliminary data.</text>
</comment>
<dbReference type="InterPro" id="IPR017972">
    <property type="entry name" value="Cyt_P450_CS"/>
</dbReference>
<keyword evidence="2" id="KW-0408">Iron</keyword>
<dbReference type="PROSITE" id="PS00086">
    <property type="entry name" value="CYTOCHROME_P450"/>
    <property type="match status" value="1"/>
</dbReference>
<dbReference type="PANTHER" id="PTHR46696:SF6">
    <property type="entry name" value="P450, PUTATIVE (EUROFUNG)-RELATED"/>
    <property type="match status" value="1"/>
</dbReference>
<proteinExistence type="inferred from homology"/>
<dbReference type="SUPFAM" id="SSF48264">
    <property type="entry name" value="Cytochrome P450"/>
    <property type="match status" value="1"/>
</dbReference>
<keyword evidence="2" id="KW-0479">Metal-binding</keyword>
<keyword evidence="2" id="KW-0560">Oxidoreductase</keyword>
<organism evidence="3 4">
    <name type="scientific">Isoptericola luteus</name>
    <dbReference type="NCBI Taxonomy" id="2879484"/>
    <lineage>
        <taxon>Bacteria</taxon>
        <taxon>Bacillati</taxon>
        <taxon>Actinomycetota</taxon>
        <taxon>Actinomycetes</taxon>
        <taxon>Micrococcales</taxon>
        <taxon>Promicromonosporaceae</taxon>
        <taxon>Isoptericola</taxon>
    </lineage>
</organism>
<evidence type="ECO:0000313" key="4">
    <source>
        <dbReference type="Proteomes" id="UP001319870"/>
    </source>
</evidence>
<dbReference type="Proteomes" id="UP001319870">
    <property type="component" value="Unassembled WGS sequence"/>
</dbReference>
<protein>
    <submittedName>
        <fullName evidence="3">Cytochrome P450</fullName>
    </submittedName>
</protein>
<dbReference type="InterPro" id="IPR001128">
    <property type="entry name" value="Cyt_P450"/>
</dbReference>
<keyword evidence="2" id="KW-0503">Monooxygenase</keyword>
<evidence type="ECO:0000256" key="2">
    <source>
        <dbReference type="RuleBase" id="RU000461"/>
    </source>
</evidence>
<dbReference type="RefSeq" id="WP_225563910.1">
    <property type="nucleotide sequence ID" value="NZ_JAIXCQ010000001.1"/>
</dbReference>
<name>A0ABS7ZCN0_9MICO</name>
<keyword evidence="4" id="KW-1185">Reference proteome</keyword>
<accession>A0ABS7ZCN0</accession>